<comment type="caution">
    <text evidence="1">The sequence shown here is derived from an EMBL/GenBank/DDBJ whole genome shotgun (WGS) entry which is preliminary data.</text>
</comment>
<proteinExistence type="predicted"/>
<dbReference type="Proteomes" id="UP001150603">
    <property type="component" value="Unassembled WGS sequence"/>
</dbReference>
<name>A0ACC1JGA8_9FUNG</name>
<evidence type="ECO:0000313" key="1">
    <source>
        <dbReference type="EMBL" id="KAJ1950695.1"/>
    </source>
</evidence>
<sequence length="351" mass="39374">MTAVFSAVTPYYSIHPLNRVCGLDWPEFPALIMLGFTLVVICPILLAQVWTLNDAFGIKYDLIICVTLAVFDLALAMAWEVKLKRLRLIFSGLFFAWLSVISVHITSVVIPLVRSRRLARRLHLSWPESSFESALTAHNLEQKMLGMRTQGFIDMLENPIQYEEFRQFTAQSFCSELTSFIDDYQLIKAYTVRSLGGKPKDTDSSLDIHHAVIITEDSEGEESVLGRLFGRRNNQHSSSPGLAAKNTLLHTSAVHGIFETVAAQYPQKRITKSTQFPGAVVKRVNAFIGAYIRPEAGMAVNLPGTLVDEILHAQESGDMSIAMLDQAKNETIRLLYTDVYVRYTARRTSVI</sequence>
<accession>A0ACC1JGA8</accession>
<gene>
    <name evidence="1" type="ORF">FBU59_000561</name>
</gene>
<keyword evidence="2" id="KW-1185">Reference proteome</keyword>
<organism evidence="1 2">
    <name type="scientific">Linderina macrospora</name>
    <dbReference type="NCBI Taxonomy" id="4868"/>
    <lineage>
        <taxon>Eukaryota</taxon>
        <taxon>Fungi</taxon>
        <taxon>Fungi incertae sedis</taxon>
        <taxon>Zoopagomycota</taxon>
        <taxon>Kickxellomycotina</taxon>
        <taxon>Kickxellomycetes</taxon>
        <taxon>Kickxellales</taxon>
        <taxon>Kickxellaceae</taxon>
        <taxon>Linderina</taxon>
    </lineage>
</organism>
<protein>
    <submittedName>
        <fullName evidence="1">Uncharacterized protein</fullName>
    </submittedName>
</protein>
<dbReference type="EMBL" id="JANBPW010000147">
    <property type="protein sequence ID" value="KAJ1950695.1"/>
    <property type="molecule type" value="Genomic_DNA"/>
</dbReference>
<reference evidence="1" key="1">
    <citation type="submission" date="2022-07" db="EMBL/GenBank/DDBJ databases">
        <title>Phylogenomic reconstructions and comparative analyses of Kickxellomycotina fungi.</title>
        <authorList>
            <person name="Reynolds N.K."/>
            <person name="Stajich J.E."/>
            <person name="Barry K."/>
            <person name="Grigoriev I.V."/>
            <person name="Crous P."/>
            <person name="Smith M.E."/>
        </authorList>
    </citation>
    <scope>NUCLEOTIDE SEQUENCE</scope>
    <source>
        <strain evidence="1">NRRL 5244</strain>
    </source>
</reference>
<evidence type="ECO:0000313" key="2">
    <source>
        <dbReference type="Proteomes" id="UP001150603"/>
    </source>
</evidence>